<keyword evidence="4" id="KW-0804">Transcription</keyword>
<dbReference type="AlphaFoldDB" id="A0A9J5ZX27"/>
<evidence type="ECO:0000256" key="6">
    <source>
        <dbReference type="SAM" id="MobiDB-lite"/>
    </source>
</evidence>
<dbReference type="OrthoDB" id="1928965at2759"/>
<feature type="compositionally biased region" description="Low complexity" evidence="6">
    <location>
        <begin position="231"/>
        <end position="245"/>
    </location>
</feature>
<dbReference type="EMBL" id="JACXVP010000003">
    <property type="protein sequence ID" value="KAG5616825.1"/>
    <property type="molecule type" value="Genomic_DNA"/>
</dbReference>
<dbReference type="Proteomes" id="UP000824120">
    <property type="component" value="Chromosome 3"/>
</dbReference>
<evidence type="ECO:0000313" key="8">
    <source>
        <dbReference type="EMBL" id="KAG5616825.1"/>
    </source>
</evidence>
<feature type="domain" description="TCP" evidence="7">
    <location>
        <begin position="54"/>
        <end position="108"/>
    </location>
</feature>
<evidence type="ECO:0000256" key="3">
    <source>
        <dbReference type="ARBA" id="ARBA00023125"/>
    </source>
</evidence>
<evidence type="ECO:0000256" key="2">
    <source>
        <dbReference type="ARBA" id="ARBA00023015"/>
    </source>
</evidence>
<proteinExistence type="predicted"/>
<evidence type="ECO:0000313" key="9">
    <source>
        <dbReference type="Proteomes" id="UP000824120"/>
    </source>
</evidence>
<dbReference type="Pfam" id="PF03634">
    <property type="entry name" value="TCP"/>
    <property type="match status" value="1"/>
</dbReference>
<gene>
    <name evidence="8" type="ORF">H5410_016649</name>
</gene>
<evidence type="ECO:0000256" key="5">
    <source>
        <dbReference type="ARBA" id="ARBA00023242"/>
    </source>
</evidence>
<dbReference type="GO" id="GO:0003700">
    <property type="term" value="F:DNA-binding transcription factor activity"/>
    <property type="evidence" value="ECO:0007669"/>
    <property type="project" value="InterPro"/>
</dbReference>
<keyword evidence="9" id="KW-1185">Reference proteome</keyword>
<name>A0A9J5ZX27_SOLCO</name>
<dbReference type="PANTHER" id="PTHR31072">
    <property type="entry name" value="TRANSCRIPTION FACTOR TCP4-RELATED"/>
    <property type="match status" value="1"/>
</dbReference>
<dbReference type="InterPro" id="IPR005333">
    <property type="entry name" value="Transcription_factor_TCP"/>
</dbReference>
<dbReference type="GO" id="GO:0043565">
    <property type="term" value="F:sequence-specific DNA binding"/>
    <property type="evidence" value="ECO:0007669"/>
    <property type="project" value="TreeGrafter"/>
</dbReference>
<evidence type="ECO:0000256" key="1">
    <source>
        <dbReference type="ARBA" id="ARBA00004123"/>
    </source>
</evidence>
<feature type="region of interest" description="Disordered" evidence="6">
    <location>
        <begin position="217"/>
        <end position="245"/>
    </location>
</feature>
<dbReference type="PANTHER" id="PTHR31072:SF1">
    <property type="entry name" value="TRANSCRIPTION FACTOR TCP9"/>
    <property type="match status" value="1"/>
</dbReference>
<keyword evidence="5" id="KW-0539">Nucleus</keyword>
<dbReference type="PROSITE" id="PS51369">
    <property type="entry name" value="TCP"/>
    <property type="match status" value="1"/>
</dbReference>
<evidence type="ECO:0000259" key="7">
    <source>
        <dbReference type="PROSITE" id="PS51369"/>
    </source>
</evidence>
<evidence type="ECO:0000256" key="4">
    <source>
        <dbReference type="ARBA" id="ARBA00023163"/>
    </source>
</evidence>
<keyword evidence="2" id="KW-0805">Transcription regulation</keyword>
<comment type="caution">
    <text evidence="8">The sequence shown here is derived from an EMBL/GenBank/DDBJ whole genome shotgun (WGS) entry which is preliminary data.</text>
</comment>
<protein>
    <recommendedName>
        <fullName evidence="7">TCP domain-containing protein</fullName>
    </recommendedName>
</protein>
<reference evidence="8 9" key="1">
    <citation type="submission" date="2020-09" db="EMBL/GenBank/DDBJ databases">
        <title>De no assembly of potato wild relative species, Solanum commersonii.</title>
        <authorList>
            <person name="Cho K."/>
        </authorList>
    </citation>
    <scope>NUCLEOTIDE SEQUENCE [LARGE SCALE GENOMIC DNA]</scope>
    <source>
        <strain evidence="8">LZ3.2</strain>
        <tissue evidence="8">Leaf</tissue>
    </source>
</reference>
<comment type="subcellular location">
    <subcellularLocation>
        <location evidence="1">Nucleus</location>
    </subcellularLocation>
</comment>
<accession>A0A9J5ZX27</accession>
<dbReference type="GO" id="GO:0005634">
    <property type="term" value="C:nucleus"/>
    <property type="evidence" value="ECO:0007669"/>
    <property type="project" value="UniProtKB-SubCell"/>
</dbReference>
<dbReference type="InterPro" id="IPR017887">
    <property type="entry name" value="TF_TCP_subgr"/>
</dbReference>
<sequence>MVNVENKQNIEQEHDDVNKTNVLGVDPLLSDSHESAIAADSSQEAEKQVVKKSAKYKHTTVEGRGTRVRLSPICAARIFQLTRELGHKSEGETIKWILERAEPAIIAATGTGTVPAIAVQVNGMFKIPATINEGESLMRKRKRASNSEFYGMLKESKFAPVAPIAPKGVVPVWPVGNGYYMLPPVAGLHLRASPLINVNAVGASEVKLSSSCVSNSTGNGNKLGDGVSVMTPSSTSTSPGATTTTTREFPLEIFNKKVHQLMNGFGSTKS</sequence>
<keyword evidence="3" id="KW-0238">DNA-binding</keyword>
<organism evidence="8 9">
    <name type="scientific">Solanum commersonii</name>
    <name type="common">Commerson's wild potato</name>
    <name type="synonym">Commerson's nightshade</name>
    <dbReference type="NCBI Taxonomy" id="4109"/>
    <lineage>
        <taxon>Eukaryota</taxon>
        <taxon>Viridiplantae</taxon>
        <taxon>Streptophyta</taxon>
        <taxon>Embryophyta</taxon>
        <taxon>Tracheophyta</taxon>
        <taxon>Spermatophyta</taxon>
        <taxon>Magnoliopsida</taxon>
        <taxon>eudicotyledons</taxon>
        <taxon>Gunneridae</taxon>
        <taxon>Pentapetalae</taxon>
        <taxon>asterids</taxon>
        <taxon>lamiids</taxon>
        <taxon>Solanales</taxon>
        <taxon>Solanaceae</taxon>
        <taxon>Solanoideae</taxon>
        <taxon>Solaneae</taxon>
        <taxon>Solanum</taxon>
    </lineage>
</organism>